<feature type="transmembrane region" description="Helical" evidence="1">
    <location>
        <begin position="221"/>
        <end position="239"/>
    </location>
</feature>
<feature type="transmembrane region" description="Helical" evidence="1">
    <location>
        <begin position="423"/>
        <end position="443"/>
    </location>
</feature>
<proteinExistence type="predicted"/>
<dbReference type="Proteomes" id="UP001199631">
    <property type="component" value="Unassembled WGS sequence"/>
</dbReference>
<keyword evidence="3" id="KW-1185">Reference proteome</keyword>
<dbReference type="AlphaFoldDB" id="A0AAW5B201"/>
<feature type="transmembrane region" description="Helical" evidence="1">
    <location>
        <begin position="251"/>
        <end position="273"/>
    </location>
</feature>
<keyword evidence="1" id="KW-0812">Transmembrane</keyword>
<evidence type="ECO:0000313" key="2">
    <source>
        <dbReference type="EMBL" id="MCG3418160.1"/>
    </source>
</evidence>
<feature type="transmembrane region" description="Helical" evidence="1">
    <location>
        <begin position="196"/>
        <end position="215"/>
    </location>
</feature>
<evidence type="ECO:0000256" key="1">
    <source>
        <dbReference type="SAM" id="Phobius"/>
    </source>
</evidence>
<accession>A0AAW5B201</accession>
<reference evidence="2 3" key="1">
    <citation type="journal article" date="2022" name="Evol. Bioinform. Online">
        <title>Draft Genome Sequence of Oceanobacillus jordanicus Strain GSFE11, a Halotolerant Plant Growth-Promoting Bacterial Endophyte Isolated From the Jordan Valley.</title>
        <authorList>
            <person name="Alhindi T."/>
            <person name="Albdaiwi R."/>
        </authorList>
    </citation>
    <scope>NUCLEOTIDE SEQUENCE [LARGE SCALE GENOMIC DNA]</scope>
    <source>
        <strain evidence="2 3">GSFE11</strain>
    </source>
</reference>
<feature type="transmembrane region" description="Helical" evidence="1">
    <location>
        <begin position="107"/>
        <end position="125"/>
    </location>
</feature>
<feature type="transmembrane region" description="Helical" evidence="1">
    <location>
        <begin position="394"/>
        <end position="411"/>
    </location>
</feature>
<sequence length="464" mass="53723">MFFIYYLSLLYSLILVKKITGGILIPKLFNIIYLFFLLFIFIGGYSIYINESFTNDEAALLATISIILTMYFLPLGYLLSSIVMKKSSSVNNSLIQIDNKDSINKKGLYISILVIISSCLLYYTSLTNIPLLSVFDSTIQSKYVLAESRSDATNNLNFSNKNYIFKLLVGYRDFIQITLLSFIVGYLYLKYKHNKNTVNLILFIFPFLLLIFNSVSTLKKADIIFTLLFLFFINSYDNYKKNIKSRLDKSYILKLFSVGLVGFSLLIVVYSLFMKIPFSNIGIIISSIFERVFISSVKPLYYYFSIFPDYHEFLMGKSISPTIMAGMFNPETFNVENYIHRYMYPEIYERGIVGTAPTIFTGEVYANFGFIIMTMSILLVGFIIGFIERNLENFKYTYLNVAFYIMLAFTIKDISISSIQSVIGFPTIISKVLIFLLFFYLILFKKEPKYIKDTYQLNIKSYDT</sequence>
<feature type="transmembrane region" description="Helical" evidence="1">
    <location>
        <begin position="169"/>
        <end position="189"/>
    </location>
</feature>
<keyword evidence="1" id="KW-1133">Transmembrane helix</keyword>
<feature type="transmembrane region" description="Helical" evidence="1">
    <location>
        <begin position="6"/>
        <end position="24"/>
    </location>
</feature>
<comment type="caution">
    <text evidence="2">The sequence shown here is derived from an EMBL/GenBank/DDBJ whole genome shotgun (WGS) entry which is preliminary data.</text>
</comment>
<dbReference type="RefSeq" id="WP_238018206.1">
    <property type="nucleotide sequence ID" value="NZ_JAIFZM010000002.1"/>
</dbReference>
<dbReference type="EMBL" id="JAIFZM010000002">
    <property type="protein sequence ID" value="MCG3418160.1"/>
    <property type="molecule type" value="Genomic_DNA"/>
</dbReference>
<feature type="transmembrane region" description="Helical" evidence="1">
    <location>
        <begin position="60"/>
        <end position="79"/>
    </location>
</feature>
<gene>
    <name evidence="2" type="ORF">K3T81_03250</name>
</gene>
<organism evidence="2 3">
    <name type="scientific">Oceanobacillus jordanicus</name>
    <dbReference type="NCBI Taxonomy" id="2867266"/>
    <lineage>
        <taxon>Bacteria</taxon>
        <taxon>Bacillati</taxon>
        <taxon>Bacillota</taxon>
        <taxon>Bacilli</taxon>
        <taxon>Bacillales</taxon>
        <taxon>Bacillaceae</taxon>
        <taxon>Oceanobacillus</taxon>
    </lineage>
</organism>
<feature type="transmembrane region" description="Helical" evidence="1">
    <location>
        <begin position="364"/>
        <end position="387"/>
    </location>
</feature>
<evidence type="ECO:0000313" key="3">
    <source>
        <dbReference type="Proteomes" id="UP001199631"/>
    </source>
</evidence>
<protein>
    <submittedName>
        <fullName evidence="2">Oligosaccharide repeat unit polymerase</fullName>
    </submittedName>
</protein>
<feature type="transmembrane region" description="Helical" evidence="1">
    <location>
        <begin position="31"/>
        <end position="48"/>
    </location>
</feature>
<name>A0AAW5B201_9BACI</name>
<keyword evidence="1" id="KW-0472">Membrane</keyword>